<dbReference type="InterPro" id="IPR038063">
    <property type="entry name" value="Transpep_catalytic_dom"/>
</dbReference>
<reference evidence="11" key="2">
    <citation type="journal article" date="2019" name="Genome Biol. Evol.">
        <title>Day and night: Metabolic profiles and evolutionary relationships of six axenic non-marine cyanobacteria.</title>
        <authorList>
            <person name="Will S.E."/>
            <person name="Henke P."/>
            <person name="Boedeker C."/>
            <person name="Huang S."/>
            <person name="Brinkmann H."/>
            <person name="Rohde M."/>
            <person name="Jarek M."/>
            <person name="Friedl T."/>
            <person name="Seufert S."/>
            <person name="Schumacher M."/>
            <person name="Overmann J."/>
            <person name="Neumann-Schaal M."/>
            <person name="Petersen J."/>
        </authorList>
    </citation>
    <scope>NUCLEOTIDE SEQUENCE [LARGE SCALE GENOMIC DNA]</scope>
    <source>
        <strain evidence="11">PCC 7102</strain>
    </source>
</reference>
<reference evidence="11" key="1">
    <citation type="submission" date="2018-12" db="EMBL/GenBank/DDBJ databases">
        <authorList>
            <person name="Will S."/>
            <person name="Neumann-Schaal M."/>
            <person name="Henke P."/>
        </authorList>
    </citation>
    <scope>NUCLEOTIDE SEQUENCE</scope>
    <source>
        <strain evidence="11">PCC 7102</strain>
    </source>
</reference>
<dbReference type="Gene3D" id="2.40.440.10">
    <property type="entry name" value="L,D-transpeptidase catalytic domain-like"/>
    <property type="match status" value="1"/>
</dbReference>
<keyword evidence="4" id="KW-0808">Transferase</keyword>
<dbReference type="GO" id="GO:0018104">
    <property type="term" value="P:peptidoglycan-protein cross-linking"/>
    <property type="evidence" value="ECO:0007669"/>
    <property type="project" value="TreeGrafter"/>
</dbReference>
<evidence type="ECO:0000256" key="8">
    <source>
        <dbReference type="ARBA" id="ARBA00023316"/>
    </source>
</evidence>
<dbReference type="GO" id="GO:0071972">
    <property type="term" value="F:peptidoglycan L,D-transpeptidase activity"/>
    <property type="evidence" value="ECO:0007669"/>
    <property type="project" value="TreeGrafter"/>
</dbReference>
<proteinExistence type="inferred from homology"/>
<dbReference type="GO" id="GO:0008360">
    <property type="term" value="P:regulation of cell shape"/>
    <property type="evidence" value="ECO:0007669"/>
    <property type="project" value="UniProtKB-UniRule"/>
</dbReference>
<name>A0A433ULH8_9CYAN</name>
<dbReference type="AlphaFoldDB" id="A0A433ULH8"/>
<evidence type="ECO:0000313" key="11">
    <source>
        <dbReference type="EMBL" id="RUS94697.1"/>
    </source>
</evidence>
<evidence type="ECO:0000256" key="9">
    <source>
        <dbReference type="PROSITE-ProRule" id="PRU01373"/>
    </source>
</evidence>
<protein>
    <recommendedName>
        <fullName evidence="10">L,D-TPase catalytic domain-containing protein</fullName>
    </recommendedName>
</protein>
<evidence type="ECO:0000256" key="7">
    <source>
        <dbReference type="ARBA" id="ARBA00022984"/>
    </source>
</evidence>
<sequence>MVKNESIARIVMLLCFSTALLTLAVRWHISSSNRAMMPMATRFEAPPVKSEPSLVERFTSFLKQGQIRATAGDAAIATSPDVKLTGQKSQQALNSELRLVVDLSNRRVYVYQKGEVIASYPTGIGKKGWETPTGIFKVMHKQHDPIWRHPITGKVFSPGEDSPLGDRWIGFLSNKDGEIGFHGTPDETLVGNPVSHGCLRMRNPDVRMLYDQVKIGTVVEVRH</sequence>
<keyword evidence="8 9" id="KW-0961">Cell wall biogenesis/degradation</keyword>
<evidence type="ECO:0000259" key="10">
    <source>
        <dbReference type="PROSITE" id="PS52029"/>
    </source>
</evidence>
<dbReference type="InterPro" id="IPR050979">
    <property type="entry name" value="LD-transpeptidase"/>
</dbReference>
<feature type="active site" description="Proton donor/acceptor" evidence="9">
    <location>
        <position position="182"/>
    </location>
</feature>
<dbReference type="UniPathway" id="UPA00219"/>
<keyword evidence="12" id="KW-1185">Reference proteome</keyword>
<dbReference type="OrthoDB" id="9787225at2"/>
<dbReference type="PANTHER" id="PTHR30582">
    <property type="entry name" value="L,D-TRANSPEPTIDASE"/>
    <property type="match status" value="1"/>
</dbReference>
<evidence type="ECO:0000256" key="2">
    <source>
        <dbReference type="ARBA" id="ARBA00005992"/>
    </source>
</evidence>
<feature type="domain" description="L,D-TPase catalytic" evidence="10">
    <location>
        <begin position="97"/>
        <end position="222"/>
    </location>
</feature>
<dbReference type="SUPFAM" id="SSF141523">
    <property type="entry name" value="L,D-transpeptidase catalytic domain-like"/>
    <property type="match status" value="1"/>
</dbReference>
<keyword evidence="3" id="KW-0328">Glycosyltransferase</keyword>
<dbReference type="GO" id="GO:0005576">
    <property type="term" value="C:extracellular region"/>
    <property type="evidence" value="ECO:0007669"/>
    <property type="project" value="TreeGrafter"/>
</dbReference>
<dbReference type="RefSeq" id="WP_127087172.1">
    <property type="nucleotide sequence ID" value="NZ_RSCL01000046.1"/>
</dbReference>
<dbReference type="PROSITE" id="PS52029">
    <property type="entry name" value="LD_TPASE"/>
    <property type="match status" value="1"/>
</dbReference>
<keyword evidence="7 9" id="KW-0573">Peptidoglycan synthesis</keyword>
<dbReference type="InterPro" id="IPR005490">
    <property type="entry name" value="LD_TPept_cat_dom"/>
</dbReference>
<comment type="caution">
    <text evidence="11">The sequence shown here is derived from an EMBL/GenBank/DDBJ whole genome shotgun (WGS) entry which is preliminary data.</text>
</comment>
<gene>
    <name evidence="11" type="ORF">DSM106972_092320</name>
</gene>
<organism evidence="11 12">
    <name type="scientific">Dulcicalothrix desertica PCC 7102</name>
    <dbReference type="NCBI Taxonomy" id="232991"/>
    <lineage>
        <taxon>Bacteria</taxon>
        <taxon>Bacillati</taxon>
        <taxon>Cyanobacteriota</taxon>
        <taxon>Cyanophyceae</taxon>
        <taxon>Nostocales</taxon>
        <taxon>Calotrichaceae</taxon>
        <taxon>Dulcicalothrix</taxon>
    </lineage>
</organism>
<evidence type="ECO:0000256" key="5">
    <source>
        <dbReference type="ARBA" id="ARBA00022801"/>
    </source>
</evidence>
<dbReference type="GO" id="GO:0071555">
    <property type="term" value="P:cell wall organization"/>
    <property type="evidence" value="ECO:0007669"/>
    <property type="project" value="UniProtKB-UniRule"/>
</dbReference>
<accession>A0A433ULH8</accession>
<dbReference type="GO" id="GO:0016757">
    <property type="term" value="F:glycosyltransferase activity"/>
    <property type="evidence" value="ECO:0007669"/>
    <property type="project" value="UniProtKB-KW"/>
</dbReference>
<evidence type="ECO:0000256" key="4">
    <source>
        <dbReference type="ARBA" id="ARBA00022679"/>
    </source>
</evidence>
<dbReference type="EMBL" id="RSCL01000046">
    <property type="protein sequence ID" value="RUS94697.1"/>
    <property type="molecule type" value="Genomic_DNA"/>
</dbReference>
<evidence type="ECO:0000256" key="1">
    <source>
        <dbReference type="ARBA" id="ARBA00004752"/>
    </source>
</evidence>
<keyword evidence="6 9" id="KW-0133">Cell shape</keyword>
<dbReference type="PANTHER" id="PTHR30582:SF24">
    <property type="entry name" value="L,D-TRANSPEPTIDASE ERFK_SRFK-RELATED"/>
    <property type="match status" value="1"/>
</dbReference>
<comment type="similarity">
    <text evidence="2">Belongs to the YkuD family.</text>
</comment>
<evidence type="ECO:0000256" key="3">
    <source>
        <dbReference type="ARBA" id="ARBA00022676"/>
    </source>
</evidence>
<keyword evidence="5" id="KW-0378">Hydrolase</keyword>
<dbReference type="CDD" id="cd16913">
    <property type="entry name" value="YkuD_like"/>
    <property type="match status" value="1"/>
</dbReference>
<dbReference type="Proteomes" id="UP000271624">
    <property type="component" value="Unassembled WGS sequence"/>
</dbReference>
<evidence type="ECO:0000313" key="12">
    <source>
        <dbReference type="Proteomes" id="UP000271624"/>
    </source>
</evidence>
<dbReference type="Pfam" id="PF03734">
    <property type="entry name" value="YkuD"/>
    <property type="match status" value="1"/>
</dbReference>
<comment type="pathway">
    <text evidence="1 9">Cell wall biogenesis; peptidoglycan biosynthesis.</text>
</comment>
<feature type="active site" description="Nucleophile" evidence="9">
    <location>
        <position position="198"/>
    </location>
</feature>
<evidence type="ECO:0000256" key="6">
    <source>
        <dbReference type="ARBA" id="ARBA00022960"/>
    </source>
</evidence>